<comment type="caution">
    <text evidence="2">The sequence shown here is derived from an EMBL/GenBank/DDBJ whole genome shotgun (WGS) entry which is preliminary data.</text>
</comment>
<sequence length="136" mass="15273">MLVEQLCYCDARDTWTKVLLPGSRHGAFLVLLSKRYLGSSTEAVEQAGLWCFSGVVKQAYPRSRSDIAMQGVPVEQCWWCEAGISIGLLWYCDARGTWATALMWRNREVVASVLGPDRPPSSPRVKTEPARPPWFP</sequence>
<evidence type="ECO:0000313" key="2">
    <source>
        <dbReference type="EMBL" id="KAJ1184484.1"/>
    </source>
</evidence>
<protein>
    <submittedName>
        <fullName evidence="2">Uncharacterized protein</fullName>
    </submittedName>
</protein>
<evidence type="ECO:0000313" key="3">
    <source>
        <dbReference type="Proteomes" id="UP001066276"/>
    </source>
</evidence>
<accession>A0AAV7U826</accession>
<feature type="region of interest" description="Disordered" evidence="1">
    <location>
        <begin position="116"/>
        <end position="136"/>
    </location>
</feature>
<dbReference type="EMBL" id="JANPWB010000005">
    <property type="protein sequence ID" value="KAJ1184484.1"/>
    <property type="molecule type" value="Genomic_DNA"/>
</dbReference>
<dbReference type="Proteomes" id="UP001066276">
    <property type="component" value="Chromosome 3_1"/>
</dbReference>
<gene>
    <name evidence="2" type="ORF">NDU88_001290</name>
</gene>
<evidence type="ECO:0000256" key="1">
    <source>
        <dbReference type="SAM" id="MobiDB-lite"/>
    </source>
</evidence>
<reference evidence="2" key="1">
    <citation type="journal article" date="2022" name="bioRxiv">
        <title>Sequencing and chromosome-scale assembly of the giantPleurodeles waltlgenome.</title>
        <authorList>
            <person name="Brown T."/>
            <person name="Elewa A."/>
            <person name="Iarovenko S."/>
            <person name="Subramanian E."/>
            <person name="Araus A.J."/>
            <person name="Petzold A."/>
            <person name="Susuki M."/>
            <person name="Suzuki K.-i.T."/>
            <person name="Hayashi T."/>
            <person name="Toyoda A."/>
            <person name="Oliveira C."/>
            <person name="Osipova E."/>
            <person name="Leigh N.D."/>
            <person name="Simon A."/>
            <person name="Yun M.H."/>
        </authorList>
    </citation>
    <scope>NUCLEOTIDE SEQUENCE</scope>
    <source>
        <strain evidence="2">20211129_DDA</strain>
        <tissue evidence="2">Liver</tissue>
    </source>
</reference>
<keyword evidence="3" id="KW-1185">Reference proteome</keyword>
<name>A0AAV7U826_PLEWA</name>
<dbReference type="AlphaFoldDB" id="A0AAV7U826"/>
<proteinExistence type="predicted"/>
<organism evidence="2 3">
    <name type="scientific">Pleurodeles waltl</name>
    <name type="common">Iberian ribbed newt</name>
    <dbReference type="NCBI Taxonomy" id="8319"/>
    <lineage>
        <taxon>Eukaryota</taxon>
        <taxon>Metazoa</taxon>
        <taxon>Chordata</taxon>
        <taxon>Craniata</taxon>
        <taxon>Vertebrata</taxon>
        <taxon>Euteleostomi</taxon>
        <taxon>Amphibia</taxon>
        <taxon>Batrachia</taxon>
        <taxon>Caudata</taxon>
        <taxon>Salamandroidea</taxon>
        <taxon>Salamandridae</taxon>
        <taxon>Pleurodelinae</taxon>
        <taxon>Pleurodeles</taxon>
    </lineage>
</organism>